<dbReference type="Gene3D" id="3.40.50.720">
    <property type="entry name" value="NAD(P)-binding Rossmann-like Domain"/>
    <property type="match status" value="1"/>
</dbReference>
<dbReference type="GO" id="GO:0004029">
    <property type="term" value="F:aldehyde dehydrogenase (NAD+) activity"/>
    <property type="evidence" value="ECO:0007669"/>
    <property type="project" value="TreeGrafter"/>
</dbReference>
<evidence type="ECO:0000313" key="2">
    <source>
        <dbReference type="EMBL" id="KHE91429.1"/>
    </source>
</evidence>
<gene>
    <name evidence="2" type="ORF">SCABRO_02832</name>
</gene>
<proteinExistence type="predicted"/>
<dbReference type="PANTHER" id="PTHR48079:SF6">
    <property type="entry name" value="NAD(P)-BINDING DOMAIN-CONTAINING PROTEIN-RELATED"/>
    <property type="match status" value="1"/>
</dbReference>
<dbReference type="PANTHER" id="PTHR48079">
    <property type="entry name" value="PROTEIN YEEZ"/>
    <property type="match status" value="1"/>
</dbReference>
<dbReference type="CDD" id="cd05266">
    <property type="entry name" value="SDR_a4"/>
    <property type="match status" value="1"/>
</dbReference>
<dbReference type="InterPro" id="IPR051783">
    <property type="entry name" value="NAD(P)-dependent_oxidoreduct"/>
</dbReference>
<evidence type="ECO:0000313" key="3">
    <source>
        <dbReference type="Proteomes" id="UP000030652"/>
    </source>
</evidence>
<feature type="domain" description="RmlD-like substrate binding" evidence="1">
    <location>
        <begin position="3"/>
        <end position="259"/>
    </location>
</feature>
<dbReference type="Pfam" id="PF04321">
    <property type="entry name" value="RmlD_sub_bind"/>
    <property type="match status" value="1"/>
</dbReference>
<dbReference type="PATRIC" id="fig|237368.3.peg.3071"/>
<dbReference type="GO" id="GO:0005737">
    <property type="term" value="C:cytoplasm"/>
    <property type="evidence" value="ECO:0007669"/>
    <property type="project" value="TreeGrafter"/>
</dbReference>
<accession>A0A0B0EFR7</accession>
<dbReference type="eggNOG" id="COG0451">
    <property type="taxonomic scope" value="Bacteria"/>
</dbReference>
<dbReference type="AlphaFoldDB" id="A0A0B0EFR7"/>
<dbReference type="InterPro" id="IPR036291">
    <property type="entry name" value="NAD(P)-bd_dom_sf"/>
</dbReference>
<evidence type="ECO:0000259" key="1">
    <source>
        <dbReference type="Pfam" id="PF04321"/>
    </source>
</evidence>
<dbReference type="SUPFAM" id="SSF51735">
    <property type="entry name" value="NAD(P)-binding Rossmann-fold domains"/>
    <property type="match status" value="1"/>
</dbReference>
<protein>
    <submittedName>
        <fullName evidence="2">RmlD substrate binding domain protein</fullName>
    </submittedName>
</protein>
<dbReference type="EMBL" id="JRYO01000197">
    <property type="protein sequence ID" value="KHE91429.1"/>
    <property type="molecule type" value="Genomic_DNA"/>
</dbReference>
<dbReference type="InterPro" id="IPR029903">
    <property type="entry name" value="RmlD-like-bd"/>
</dbReference>
<dbReference type="Proteomes" id="UP000030652">
    <property type="component" value="Unassembled WGS sequence"/>
</dbReference>
<sequence>MAKILIAGCGDVGTSLGTALVEKGHYVVGLRRHPPVEKMGIHFIAVDLTNPAELTELETDFDQVFFLAAPSQHDLPAYRDVYDSGLKNLLYRFSKSRHNPHWISVSSTSVYGQSDGEWVDEDSLTEPRRYNGELQLLAEQRVLAENKGNLVVRFAGIYGPGRKRMLRMAVKGGPIQYRPPYYTNRIHKEDCIGVLMFLLEKRLDGKKLYSHYLASDDGSAPMWEVVSWLAKKLKCRPPEIKQVDKDATQNKRCCNKRLKELGYSFQYPTYKEGYPQLIDEFNNS</sequence>
<comment type="caution">
    <text evidence="2">The sequence shown here is derived from an EMBL/GenBank/DDBJ whole genome shotgun (WGS) entry which is preliminary data.</text>
</comment>
<name>A0A0B0EFR7_9BACT</name>
<organism evidence="2 3">
    <name type="scientific">Candidatus Scalindua brodae</name>
    <dbReference type="NCBI Taxonomy" id="237368"/>
    <lineage>
        <taxon>Bacteria</taxon>
        <taxon>Pseudomonadati</taxon>
        <taxon>Planctomycetota</taxon>
        <taxon>Candidatus Brocadiia</taxon>
        <taxon>Candidatus Brocadiales</taxon>
        <taxon>Candidatus Scalinduaceae</taxon>
        <taxon>Candidatus Scalindua</taxon>
    </lineage>
</organism>
<reference evidence="2 3" key="1">
    <citation type="submission" date="2014-10" db="EMBL/GenBank/DDBJ databases">
        <title>Draft genome of anammox bacterium scalindua brodae, obtained using differential coverage binning of sequence data from two enrichment reactors.</title>
        <authorList>
            <person name="Speth D.R."/>
            <person name="Russ L."/>
            <person name="Kartal B."/>
            <person name="Op den Camp H.J."/>
            <person name="Dutilh B.E."/>
            <person name="Jetten M.S."/>
        </authorList>
    </citation>
    <scope>NUCLEOTIDE SEQUENCE [LARGE SCALE GENOMIC DNA]</scope>
    <source>
        <strain evidence="2">RU1</strain>
    </source>
</reference>